<dbReference type="GO" id="GO:0019251">
    <property type="term" value="P:anaerobic cobalamin biosynthetic process"/>
    <property type="evidence" value="ECO:0007669"/>
    <property type="project" value="UniProtKB-UniRule"/>
</dbReference>
<protein>
    <recommendedName>
        <fullName evidence="5">Cobalt-precorrin-5B C(1)-methyltransferase</fullName>
        <ecNumber evidence="5">2.1.1.195</ecNumber>
    </recommendedName>
    <alternativeName>
        <fullName evidence="5">Cobalt-precorrin-6A synthase</fullName>
    </alternativeName>
</protein>
<sequence>MASASLREGFTTGSAAAAAALAALRLLCEGRAPAQVDVSLPPGAAVGTLHLPIETCAPCPVPELAKSHSVPAAQAGRVAHATVRKDGGDDPDVTHGALVSATVVPDDKNFAVADNDFVRIEGGPGVGRVTLPGLPVAVGHAAINPGPLAQIRHTLARYAADRASEGLRCPPVTVTISVPKGENLADRTLNPRLGIMGGISILGTHGTTRPFSHAAYKKTIQSAISVAFAANSATLCLCTGRRSEKLLQRRFPALAPQNFIQVADFVKFSLSAAGKLPFGRIVWGCFFGKLVKLMEGKASTHATASQLSLSRLAGLCGESRYADAVAACVTAAQALDILLAQPEGVLIVKNAAAIAAATAGRFAGRVIDLHLFHTDGRELCTL</sequence>
<dbReference type="SUPFAM" id="SSF111342">
    <property type="entry name" value="CbiD-like"/>
    <property type="match status" value="1"/>
</dbReference>
<dbReference type="EMBL" id="BLLL01000024">
    <property type="protein sequence ID" value="GFH63464.1"/>
    <property type="molecule type" value="Genomic_DNA"/>
</dbReference>
<gene>
    <name evidence="5 6" type="primary">cbiD</name>
    <name evidence="6" type="ORF">ZNDK_1235</name>
</gene>
<dbReference type="GO" id="GO:0032259">
    <property type="term" value="P:methylation"/>
    <property type="evidence" value="ECO:0007669"/>
    <property type="project" value="UniProtKB-KW"/>
</dbReference>
<organism evidence="6 7">
    <name type="scientific">Candidatus Desulfovibrio kirbyi</name>
    <dbReference type="NCBI Taxonomy" id="2696086"/>
    <lineage>
        <taxon>Bacteria</taxon>
        <taxon>Pseudomonadati</taxon>
        <taxon>Thermodesulfobacteriota</taxon>
        <taxon>Desulfovibrionia</taxon>
        <taxon>Desulfovibrionales</taxon>
        <taxon>Desulfovibrionaceae</taxon>
        <taxon>Desulfovibrio</taxon>
    </lineage>
</organism>
<keyword evidence="1 5" id="KW-0169">Cobalamin biosynthesis</keyword>
<keyword evidence="3 5" id="KW-0808">Transferase</keyword>
<keyword evidence="4 5" id="KW-0949">S-adenosyl-L-methionine</keyword>
<dbReference type="InterPro" id="IPR036074">
    <property type="entry name" value="CbiD_sf"/>
</dbReference>
<evidence type="ECO:0000256" key="4">
    <source>
        <dbReference type="ARBA" id="ARBA00022691"/>
    </source>
</evidence>
<dbReference type="PANTHER" id="PTHR35863">
    <property type="entry name" value="COBALT-PRECORRIN-5B C(1)-METHYLTRANSFERASE"/>
    <property type="match status" value="1"/>
</dbReference>
<name>A0A6L2R7L8_9BACT</name>
<reference evidence="6 7" key="1">
    <citation type="journal article" date="2020" name="ISME J.">
        <title>Parallel Reductive Genome Evolution in Desulfovibrio Ectosymbionts Independently Acquired by Trichonympha Protists in the Termite Gut.</title>
        <authorList>
            <person name="Takeuchi M."/>
            <person name="Kuwahara H."/>
            <person name="Murakami T."/>
            <person name="Takahashi K."/>
            <person name="Kajitani R."/>
            <person name="Toyoda A."/>
            <person name="Itoh T."/>
            <person name="Ohkuma M."/>
            <person name="Hongoh Y."/>
        </authorList>
    </citation>
    <scope>NUCLEOTIDE SEQUENCE [LARGE SCALE GENOMIC DNA]</scope>
    <source>
        <strain evidence="6">ZnDsv-02</strain>
    </source>
</reference>
<dbReference type="AlphaFoldDB" id="A0A6L2R7L8"/>
<comment type="caution">
    <text evidence="6">The sequence shown here is derived from an EMBL/GenBank/DDBJ whole genome shotgun (WGS) entry which is preliminary data.</text>
</comment>
<dbReference type="PIRSF" id="PIRSF026782">
    <property type="entry name" value="CbiD"/>
    <property type="match status" value="1"/>
</dbReference>
<accession>A0A6L2R7L8</accession>
<evidence type="ECO:0000256" key="2">
    <source>
        <dbReference type="ARBA" id="ARBA00022603"/>
    </source>
</evidence>
<dbReference type="HAMAP" id="MF_00787">
    <property type="entry name" value="CbiD"/>
    <property type="match status" value="1"/>
</dbReference>
<dbReference type="PANTHER" id="PTHR35863:SF1">
    <property type="entry name" value="COBALT-PRECORRIN-5B C(1)-METHYLTRANSFERASE"/>
    <property type="match status" value="1"/>
</dbReference>
<dbReference type="EC" id="2.1.1.195" evidence="5"/>
<evidence type="ECO:0000256" key="5">
    <source>
        <dbReference type="HAMAP-Rule" id="MF_00787"/>
    </source>
</evidence>
<dbReference type="Gene3D" id="3.30.2110.10">
    <property type="entry name" value="CbiD-like"/>
    <property type="match status" value="1"/>
</dbReference>
<comment type="pathway">
    <text evidence="5">Cofactor biosynthesis; adenosylcobalamin biosynthesis; cob(II)yrinate a,c-diamide from sirohydrochlorin (anaerobic route): step 6/10.</text>
</comment>
<comment type="catalytic activity">
    <reaction evidence="5">
        <text>Co-precorrin-5B + S-adenosyl-L-methionine = Co-precorrin-6A + S-adenosyl-L-homocysteine</text>
        <dbReference type="Rhea" id="RHEA:26285"/>
        <dbReference type="ChEBI" id="CHEBI:57856"/>
        <dbReference type="ChEBI" id="CHEBI:59789"/>
        <dbReference type="ChEBI" id="CHEBI:60063"/>
        <dbReference type="ChEBI" id="CHEBI:60064"/>
        <dbReference type="EC" id="2.1.1.195"/>
    </reaction>
</comment>
<dbReference type="NCBIfam" id="TIGR00312">
    <property type="entry name" value="cbiD"/>
    <property type="match status" value="1"/>
</dbReference>
<evidence type="ECO:0000313" key="7">
    <source>
        <dbReference type="Proteomes" id="UP000505077"/>
    </source>
</evidence>
<comment type="similarity">
    <text evidence="5">Belongs to the CbiD family.</text>
</comment>
<evidence type="ECO:0000313" key="6">
    <source>
        <dbReference type="EMBL" id="GFH63464.1"/>
    </source>
</evidence>
<comment type="function">
    <text evidence="5">Catalyzes the methylation of C-1 in cobalt-precorrin-5B to form cobalt-precorrin-6A.</text>
</comment>
<dbReference type="Pfam" id="PF01888">
    <property type="entry name" value="CbiD"/>
    <property type="match status" value="1"/>
</dbReference>
<evidence type="ECO:0000256" key="3">
    <source>
        <dbReference type="ARBA" id="ARBA00022679"/>
    </source>
</evidence>
<evidence type="ECO:0000256" key="1">
    <source>
        <dbReference type="ARBA" id="ARBA00022573"/>
    </source>
</evidence>
<keyword evidence="2 5" id="KW-0489">Methyltransferase</keyword>
<dbReference type="Proteomes" id="UP000505077">
    <property type="component" value="Unassembled WGS sequence"/>
</dbReference>
<dbReference type="GO" id="GO:0008168">
    <property type="term" value="F:methyltransferase activity"/>
    <property type="evidence" value="ECO:0007669"/>
    <property type="project" value="UniProtKB-UniRule"/>
</dbReference>
<dbReference type="UniPathway" id="UPA00148">
    <property type="reaction ID" value="UER00227"/>
</dbReference>
<proteinExistence type="inferred from homology"/>
<dbReference type="InterPro" id="IPR002748">
    <property type="entry name" value="CbiD"/>
</dbReference>